<name>A0AAF0DKH6_9EURO</name>
<dbReference type="EMBL" id="CP120630">
    <property type="protein sequence ID" value="WEW60451.1"/>
    <property type="molecule type" value="Genomic_DNA"/>
</dbReference>
<reference evidence="1" key="1">
    <citation type="submission" date="2023-03" db="EMBL/GenBank/DDBJ databases">
        <title>Emydomyces testavorans Genome Sequence.</title>
        <authorList>
            <person name="Hoyer L."/>
        </authorList>
    </citation>
    <scope>NUCLEOTIDE SEQUENCE</scope>
    <source>
        <strain evidence="1">16-2883</strain>
    </source>
</reference>
<accession>A0AAF0DKH6</accession>
<sequence>MQNTQLDKAKLNSLAALDIAMGENPMIYAFSPITMISPGGYLAVSYFQNRPSTEDIDVIIDPQHASDTEIAAAIRGVMRSVGRRLHFADKWINDDVALFLTPAARKTLFEDAEKQNIVLWNGQHLKVLAAPLEWGLETKLRRLTTKPNHPKTTTDLSDILVILKFLAGRNGAPLKRDGIQALNRNGFDVAIKDHVLDMVATEYEAKYGTKAFL</sequence>
<evidence type="ECO:0000313" key="2">
    <source>
        <dbReference type="Proteomes" id="UP001219355"/>
    </source>
</evidence>
<dbReference type="AlphaFoldDB" id="A0AAF0DKH6"/>
<protein>
    <submittedName>
        <fullName evidence="1">Uncharacterized protein</fullName>
    </submittedName>
</protein>
<gene>
    <name evidence="1" type="ORF">PRK78_005937</name>
</gene>
<dbReference type="Proteomes" id="UP001219355">
    <property type="component" value="Chromosome 4"/>
</dbReference>
<organism evidence="1 2">
    <name type="scientific">Emydomyces testavorans</name>
    <dbReference type="NCBI Taxonomy" id="2070801"/>
    <lineage>
        <taxon>Eukaryota</taxon>
        <taxon>Fungi</taxon>
        <taxon>Dikarya</taxon>
        <taxon>Ascomycota</taxon>
        <taxon>Pezizomycotina</taxon>
        <taxon>Eurotiomycetes</taxon>
        <taxon>Eurotiomycetidae</taxon>
        <taxon>Onygenales</taxon>
        <taxon>Nannizziopsiaceae</taxon>
        <taxon>Emydomyces</taxon>
    </lineage>
</organism>
<proteinExistence type="predicted"/>
<evidence type="ECO:0000313" key="1">
    <source>
        <dbReference type="EMBL" id="WEW60451.1"/>
    </source>
</evidence>
<keyword evidence="2" id="KW-1185">Reference proteome</keyword>